<sequence length="87" mass="9517">MEFERVNFSYRGQDKYVLKGISLQIPEKALTALVGASGCGKTTITKLVLRFADVKSGSIKIGDIDIRDMSQCQLMSLVSVLFQDATA</sequence>
<dbReference type="AlphaFoldDB" id="A0A242NFT5"/>
<keyword evidence="4" id="KW-1185">Reference proteome</keyword>
<evidence type="ECO:0000313" key="5">
    <source>
        <dbReference type="Proteomes" id="UP000194977"/>
    </source>
</evidence>
<dbReference type="Pfam" id="PF00005">
    <property type="entry name" value="ABC_tran"/>
    <property type="match status" value="1"/>
</dbReference>
<organism evidence="2 5">
    <name type="scientific">Gilliamella apicola</name>
    <dbReference type="NCBI Taxonomy" id="1196095"/>
    <lineage>
        <taxon>Bacteria</taxon>
        <taxon>Pseudomonadati</taxon>
        <taxon>Pseudomonadota</taxon>
        <taxon>Gammaproteobacteria</taxon>
        <taxon>Orbales</taxon>
        <taxon>Orbaceae</taxon>
        <taxon>Gilliamella</taxon>
    </lineage>
</organism>
<dbReference type="InterPro" id="IPR039421">
    <property type="entry name" value="Type_1_exporter"/>
</dbReference>
<protein>
    <recommendedName>
        <fullName evidence="1">ABC transporter domain-containing protein</fullName>
    </recommendedName>
</protein>
<reference evidence="4 5" key="1">
    <citation type="submission" date="2017-03" db="EMBL/GenBank/DDBJ databases">
        <title>Comparative genomics of honeybee gut symbionts reveal geographically distinct and subgroup specific antibiotic resistance.</title>
        <authorList>
            <person name="Ludvigsen J."/>
            <person name="Porcellato D."/>
            <person name="Labee-Lund T.M."/>
            <person name="Amdam G.V."/>
            <person name="Rudi K."/>
        </authorList>
    </citation>
    <scope>NUCLEOTIDE SEQUENCE [LARGE SCALE GENOMIC DNA]</scope>
    <source>
        <strain evidence="2 5">A-7-12</strain>
        <strain evidence="3 4">A-9-12</strain>
    </source>
</reference>
<evidence type="ECO:0000313" key="2">
    <source>
        <dbReference type="EMBL" id="OTP98777.1"/>
    </source>
</evidence>
<dbReference type="GO" id="GO:0005524">
    <property type="term" value="F:ATP binding"/>
    <property type="evidence" value="ECO:0007669"/>
    <property type="project" value="InterPro"/>
</dbReference>
<dbReference type="InterPro" id="IPR003439">
    <property type="entry name" value="ABC_transporter-like_ATP-bd"/>
</dbReference>
<dbReference type="Proteomes" id="UP000194800">
    <property type="component" value="Unassembled WGS sequence"/>
</dbReference>
<dbReference type="GO" id="GO:0016887">
    <property type="term" value="F:ATP hydrolysis activity"/>
    <property type="evidence" value="ECO:0007669"/>
    <property type="project" value="InterPro"/>
</dbReference>
<dbReference type="PANTHER" id="PTHR24221:SF654">
    <property type="entry name" value="ATP-BINDING CASSETTE SUB-FAMILY B MEMBER 6"/>
    <property type="match status" value="1"/>
</dbReference>
<comment type="caution">
    <text evidence="2">The sequence shown here is derived from an EMBL/GenBank/DDBJ whole genome shotgun (WGS) entry which is preliminary data.</text>
</comment>
<accession>A0A242NFT5</accession>
<name>A0A242NFT5_9GAMM</name>
<dbReference type="Proteomes" id="UP000194977">
    <property type="component" value="Unassembled WGS sequence"/>
</dbReference>
<feature type="domain" description="ABC transporter" evidence="1">
    <location>
        <begin position="18"/>
        <end position="85"/>
    </location>
</feature>
<dbReference type="OrthoDB" id="9784450at2"/>
<dbReference type="GO" id="GO:0042626">
    <property type="term" value="F:ATPase-coupled transmembrane transporter activity"/>
    <property type="evidence" value="ECO:0007669"/>
    <property type="project" value="TreeGrafter"/>
</dbReference>
<evidence type="ECO:0000313" key="4">
    <source>
        <dbReference type="Proteomes" id="UP000194800"/>
    </source>
</evidence>
<dbReference type="SUPFAM" id="SSF52540">
    <property type="entry name" value="P-loop containing nucleoside triphosphate hydrolases"/>
    <property type="match status" value="1"/>
</dbReference>
<gene>
    <name evidence="3" type="ORF">B6C91_07555</name>
    <name evidence="2" type="ORF">B6D08_09705</name>
</gene>
<dbReference type="PANTHER" id="PTHR24221">
    <property type="entry name" value="ATP-BINDING CASSETTE SUB-FAMILY B"/>
    <property type="match status" value="1"/>
</dbReference>
<evidence type="ECO:0000313" key="3">
    <source>
        <dbReference type="EMBL" id="OTQ09936.1"/>
    </source>
</evidence>
<evidence type="ECO:0000259" key="1">
    <source>
        <dbReference type="Pfam" id="PF00005"/>
    </source>
</evidence>
<dbReference type="InterPro" id="IPR027417">
    <property type="entry name" value="P-loop_NTPase"/>
</dbReference>
<dbReference type="EMBL" id="NART01000028">
    <property type="protein sequence ID" value="OTQ09936.1"/>
    <property type="molecule type" value="Genomic_DNA"/>
</dbReference>
<proteinExistence type="predicted"/>
<dbReference type="EMBL" id="NARP01000025">
    <property type="protein sequence ID" value="OTP98777.1"/>
    <property type="molecule type" value="Genomic_DNA"/>
</dbReference>
<dbReference type="Gene3D" id="3.40.50.300">
    <property type="entry name" value="P-loop containing nucleotide triphosphate hydrolases"/>
    <property type="match status" value="1"/>
</dbReference>